<protein>
    <submittedName>
        <fullName evidence="1">Uncharacterized protein</fullName>
    </submittedName>
</protein>
<keyword evidence="2" id="KW-1185">Reference proteome</keyword>
<organism evidence="1 2">
    <name type="scientific">Marchantia polymorpha subsp. ruderalis</name>
    <dbReference type="NCBI Taxonomy" id="1480154"/>
    <lineage>
        <taxon>Eukaryota</taxon>
        <taxon>Viridiplantae</taxon>
        <taxon>Streptophyta</taxon>
        <taxon>Embryophyta</taxon>
        <taxon>Marchantiophyta</taxon>
        <taxon>Marchantiopsida</taxon>
        <taxon>Marchantiidae</taxon>
        <taxon>Marchantiales</taxon>
        <taxon>Marchantiaceae</taxon>
        <taxon>Marchantia</taxon>
    </lineage>
</organism>
<dbReference type="AlphaFoldDB" id="A0A176WCF7"/>
<dbReference type="EMBL" id="LVLJ01001341">
    <property type="protein sequence ID" value="OAE30321.1"/>
    <property type="molecule type" value="Genomic_DNA"/>
</dbReference>
<proteinExistence type="predicted"/>
<gene>
    <name evidence="1" type="ORF">AXG93_4201s1220</name>
</gene>
<accession>A0A176WCF7</accession>
<name>A0A176WCF7_MARPO</name>
<dbReference type="Proteomes" id="UP000077202">
    <property type="component" value="Unassembled WGS sequence"/>
</dbReference>
<sequence>MHPSSGRKNAIVTWTGQEPINLLRIQMSLGGELTDALYALRPDTTGWEKFCIAAYSTVGFSPLLLLPFHLSLNRESSSRGIQLGVAESSQIGCA</sequence>
<reference evidence="1" key="1">
    <citation type="submission" date="2016-03" db="EMBL/GenBank/DDBJ databases">
        <title>Mechanisms controlling the formation of the plant cell surface in tip-growing cells are functionally conserved among land plants.</title>
        <authorList>
            <person name="Honkanen S."/>
            <person name="Jones V.A."/>
            <person name="Morieri G."/>
            <person name="Champion C."/>
            <person name="Hetherington A.J."/>
            <person name="Kelly S."/>
            <person name="Saint-Marcoux D."/>
            <person name="Proust H."/>
            <person name="Prescott H."/>
            <person name="Dolan L."/>
        </authorList>
    </citation>
    <scope>NUCLEOTIDE SEQUENCE [LARGE SCALE GENOMIC DNA]</scope>
    <source>
        <tissue evidence="1">Whole gametophyte</tissue>
    </source>
</reference>
<evidence type="ECO:0000313" key="2">
    <source>
        <dbReference type="Proteomes" id="UP000077202"/>
    </source>
</evidence>
<evidence type="ECO:0000313" key="1">
    <source>
        <dbReference type="EMBL" id="OAE30321.1"/>
    </source>
</evidence>
<comment type="caution">
    <text evidence="1">The sequence shown here is derived from an EMBL/GenBank/DDBJ whole genome shotgun (WGS) entry which is preliminary data.</text>
</comment>